<dbReference type="AlphaFoldDB" id="A0A5D2H1M2"/>
<protein>
    <submittedName>
        <fullName evidence="2">Uncharacterized protein</fullName>
    </submittedName>
</protein>
<reference evidence="2 3" key="1">
    <citation type="submission" date="2019-06" db="EMBL/GenBank/DDBJ databases">
        <title>WGS assembly of Gossypium darwinii.</title>
        <authorList>
            <person name="Chen Z.J."/>
            <person name="Sreedasyam A."/>
            <person name="Ando A."/>
            <person name="Song Q."/>
            <person name="De L."/>
            <person name="Hulse-Kemp A."/>
            <person name="Ding M."/>
            <person name="Ye W."/>
            <person name="Kirkbride R."/>
            <person name="Jenkins J."/>
            <person name="Plott C."/>
            <person name="Lovell J."/>
            <person name="Lin Y.-M."/>
            <person name="Vaughn R."/>
            <person name="Liu B."/>
            <person name="Li W."/>
            <person name="Simpson S."/>
            <person name="Scheffler B."/>
            <person name="Saski C."/>
            <person name="Grover C."/>
            <person name="Hu G."/>
            <person name="Conover J."/>
            <person name="Carlson J."/>
            <person name="Shu S."/>
            <person name="Boston L."/>
            <person name="Williams M."/>
            <person name="Peterson D."/>
            <person name="Mcgee K."/>
            <person name="Jones D."/>
            <person name="Wendel J."/>
            <person name="Stelly D."/>
            <person name="Grimwood J."/>
            <person name="Schmutz J."/>
        </authorList>
    </citation>
    <scope>NUCLEOTIDE SEQUENCE [LARGE SCALE GENOMIC DNA]</scope>
    <source>
        <strain evidence="2">1808015.09</strain>
    </source>
</reference>
<dbReference type="EMBL" id="CM017690">
    <property type="protein sequence ID" value="TYH24061.1"/>
    <property type="molecule type" value="Genomic_DNA"/>
</dbReference>
<name>A0A5D2H1M2_GOSDA</name>
<organism evidence="2 3">
    <name type="scientific">Gossypium darwinii</name>
    <name type="common">Darwin's cotton</name>
    <name type="synonym">Gossypium barbadense var. darwinii</name>
    <dbReference type="NCBI Taxonomy" id="34276"/>
    <lineage>
        <taxon>Eukaryota</taxon>
        <taxon>Viridiplantae</taxon>
        <taxon>Streptophyta</taxon>
        <taxon>Embryophyta</taxon>
        <taxon>Tracheophyta</taxon>
        <taxon>Spermatophyta</taxon>
        <taxon>Magnoliopsida</taxon>
        <taxon>eudicotyledons</taxon>
        <taxon>Gunneridae</taxon>
        <taxon>Pentapetalae</taxon>
        <taxon>rosids</taxon>
        <taxon>malvids</taxon>
        <taxon>Malvales</taxon>
        <taxon>Malvaceae</taxon>
        <taxon>Malvoideae</taxon>
        <taxon>Gossypium</taxon>
    </lineage>
</organism>
<evidence type="ECO:0000313" key="3">
    <source>
        <dbReference type="Proteomes" id="UP000323506"/>
    </source>
</evidence>
<gene>
    <name evidence="2" type="ORF">ES288_A03G061800v1</name>
</gene>
<evidence type="ECO:0000313" key="2">
    <source>
        <dbReference type="EMBL" id="TYH24061.1"/>
    </source>
</evidence>
<accession>A0A5D2H1M2</accession>
<sequence>MGHLFWTFNLGFIILLARPKLAITVPISIRCQFLTNEFYYGLINQSLYL</sequence>
<dbReference type="Proteomes" id="UP000323506">
    <property type="component" value="Chromosome A03"/>
</dbReference>
<feature type="signal peptide" evidence="1">
    <location>
        <begin position="1"/>
        <end position="24"/>
    </location>
</feature>
<feature type="chain" id="PRO_5023088192" evidence="1">
    <location>
        <begin position="25"/>
        <end position="49"/>
    </location>
</feature>
<keyword evidence="3" id="KW-1185">Reference proteome</keyword>
<evidence type="ECO:0000256" key="1">
    <source>
        <dbReference type="SAM" id="SignalP"/>
    </source>
</evidence>
<proteinExistence type="predicted"/>
<keyword evidence="1" id="KW-0732">Signal</keyword>